<dbReference type="SUPFAM" id="SSF55797">
    <property type="entry name" value="PR-1-like"/>
    <property type="match status" value="1"/>
</dbReference>
<sequence>MLLLTYSTEMEKLADEYVKACTGAFPASSPRFRQVGYIQLPSSDQQLEYRDALLQVDDSAYVYRNNTCLGSCYDYKQMVWATSTQVGCARNRCQSHYEPSKVYHVMACMYKPSDSMLQGRPYQEGRSCSRCPRGYKCYRKQCRA</sequence>
<dbReference type="CDD" id="cd05380">
    <property type="entry name" value="CAP_euk"/>
    <property type="match status" value="1"/>
</dbReference>
<dbReference type="WBParaSite" id="MCU_007295-RA">
    <property type="protein sequence ID" value="MCU_007295-RA"/>
    <property type="gene ID" value="MCU_007295"/>
</dbReference>
<dbReference type="Pfam" id="PF00188">
    <property type="entry name" value="CAP"/>
    <property type="match status" value="1"/>
</dbReference>
<dbReference type="InterPro" id="IPR035940">
    <property type="entry name" value="CAP_sf"/>
</dbReference>
<reference evidence="2" key="1">
    <citation type="submission" date="2019-11" db="UniProtKB">
        <authorList>
            <consortium name="WormBaseParasite"/>
        </authorList>
    </citation>
    <scope>IDENTIFICATION</scope>
</reference>
<dbReference type="InterPro" id="IPR014044">
    <property type="entry name" value="CAP_dom"/>
</dbReference>
<evidence type="ECO:0000313" key="2">
    <source>
        <dbReference type="WBParaSite" id="MCU_007295-RA"/>
    </source>
</evidence>
<organism evidence="2">
    <name type="scientific">Mesocestoides corti</name>
    <name type="common">Flatworm</name>
    <dbReference type="NCBI Taxonomy" id="53468"/>
    <lineage>
        <taxon>Eukaryota</taxon>
        <taxon>Metazoa</taxon>
        <taxon>Spiralia</taxon>
        <taxon>Lophotrochozoa</taxon>
        <taxon>Platyhelminthes</taxon>
        <taxon>Cestoda</taxon>
        <taxon>Eucestoda</taxon>
        <taxon>Cyclophyllidea</taxon>
        <taxon>Mesocestoididae</taxon>
        <taxon>Mesocestoides</taxon>
    </lineage>
</organism>
<dbReference type="AlphaFoldDB" id="A0A5K3FCV1"/>
<name>A0A5K3FCV1_MESCO</name>
<dbReference type="SMART" id="SM00198">
    <property type="entry name" value="SCP"/>
    <property type="match status" value="1"/>
</dbReference>
<dbReference type="Gene3D" id="3.40.33.10">
    <property type="entry name" value="CAP"/>
    <property type="match status" value="1"/>
</dbReference>
<evidence type="ECO:0000259" key="1">
    <source>
        <dbReference type="SMART" id="SM00198"/>
    </source>
</evidence>
<feature type="domain" description="SCP" evidence="1">
    <location>
        <begin position="1"/>
        <end position="118"/>
    </location>
</feature>
<accession>A0A5K3FCV1</accession>
<proteinExistence type="predicted"/>
<protein>
    <submittedName>
        <fullName evidence="2">SCP domain-containing protein</fullName>
    </submittedName>
</protein>